<dbReference type="InterPro" id="IPR025340">
    <property type="entry name" value="DUF4246"/>
</dbReference>
<feature type="region of interest" description="Disordered" evidence="1">
    <location>
        <begin position="118"/>
        <end position="158"/>
    </location>
</feature>
<proteinExistence type="predicted"/>
<gene>
    <name evidence="3" type="ORF">Cvel_22120</name>
</gene>
<dbReference type="PANTHER" id="PTHR33119:SF1">
    <property type="entry name" value="FE2OG DIOXYGENASE DOMAIN-CONTAINING PROTEIN"/>
    <property type="match status" value="1"/>
</dbReference>
<evidence type="ECO:0000256" key="1">
    <source>
        <dbReference type="SAM" id="MobiDB-lite"/>
    </source>
</evidence>
<dbReference type="PANTHER" id="PTHR33119">
    <property type="entry name" value="IFI3P"/>
    <property type="match status" value="1"/>
</dbReference>
<dbReference type="EMBL" id="CDMZ01001263">
    <property type="protein sequence ID" value="CEM29868.1"/>
    <property type="molecule type" value="Genomic_DNA"/>
</dbReference>
<evidence type="ECO:0000313" key="3">
    <source>
        <dbReference type="EMBL" id="CEM29868.1"/>
    </source>
</evidence>
<sequence>MSERCAICGQGAGDAEDENAELAALFPEERWNFSTAIPKHFLSAEFADTEEGQKLIKGEEKWIHPDCGYSRNLQAGARYAWASGAHPKMELQRIVMAQDSDGEWKEARVAEPRKAPWLKRMSKVNSSKDPPSALASSSAGQEEESSKDEEPHPNGRTYKLRWLGGTKSLFTRRAGELRQMWAVKREEDFYGFFSRASGAHGGGVGLGGAINLGMGGGMEVGFGQPRFVYPVSQYGFEIGSMGEAFGEKNRIWDFVSVFDGRKEIPVSPDDLKRCFKGLWGDGNGKVEEAEIFEESRKLLEEGKAKATEAERTGLRGGEAMEEMRKKQIEAELSRSRSPFSDFHPGSKGQVLNSLHPSLFAYAKGFSFLSPSGKKEDPPDKKQRYGTEADAAFERTQGMRFMGGRPPSLDRIGFFRRLQEAPRFQWLPCEVDVGGKREKGERPQVTIHSYVNGLPPKAERPETYELLERALSGFVPHFEKCITELYKQSVSLYCYDIEEDPAGAFEHGEGLLFRRPLTASEEEGLLQQYDRRDRMPNFDFSSSAVENGSFDVEAGTCVVFPNSHQHKLSRIACSPEAKRPTTLDSLVPDKMVGGFCDVIAGSGGKKWEGGRGDTEEALVASP</sequence>
<evidence type="ECO:0000259" key="2">
    <source>
        <dbReference type="Pfam" id="PF14033"/>
    </source>
</evidence>
<dbReference type="AlphaFoldDB" id="A0A0G4GJC7"/>
<feature type="domain" description="DUF4246" evidence="2">
    <location>
        <begin position="330"/>
        <end position="487"/>
    </location>
</feature>
<protein>
    <recommendedName>
        <fullName evidence="2">DUF4246 domain-containing protein</fullName>
    </recommendedName>
</protein>
<dbReference type="Pfam" id="PF14033">
    <property type="entry name" value="DUF4246"/>
    <property type="match status" value="1"/>
</dbReference>
<name>A0A0G4GJC7_9ALVE</name>
<organism evidence="3">
    <name type="scientific">Chromera velia CCMP2878</name>
    <dbReference type="NCBI Taxonomy" id="1169474"/>
    <lineage>
        <taxon>Eukaryota</taxon>
        <taxon>Sar</taxon>
        <taxon>Alveolata</taxon>
        <taxon>Colpodellida</taxon>
        <taxon>Chromeraceae</taxon>
        <taxon>Chromera</taxon>
    </lineage>
</organism>
<reference evidence="3" key="1">
    <citation type="submission" date="2014-11" db="EMBL/GenBank/DDBJ databases">
        <authorList>
            <person name="Otto D Thomas"/>
            <person name="Naeem Raeece"/>
        </authorList>
    </citation>
    <scope>NUCLEOTIDE SEQUENCE</scope>
</reference>
<dbReference type="VEuPathDB" id="CryptoDB:Cvel_22120"/>
<dbReference type="InterPro" id="IPR049192">
    <property type="entry name" value="DUF4246_C"/>
</dbReference>
<accession>A0A0G4GJC7</accession>